<evidence type="ECO:0000313" key="1">
    <source>
        <dbReference type="EMBL" id="EDL75922.1"/>
    </source>
</evidence>
<accession>A6K4Y2</accession>
<dbReference type="AlphaFoldDB" id="A6K4Y2"/>
<name>A6K4Y2_RAT</name>
<dbReference type="Proteomes" id="UP000234681">
    <property type="component" value="Chromosome 11"/>
</dbReference>
<reference evidence="2" key="1">
    <citation type="submission" date="2005-09" db="EMBL/GenBank/DDBJ databases">
        <authorList>
            <person name="Mural R.J."/>
            <person name="Li P.W."/>
            <person name="Adams M.D."/>
            <person name="Amanatides P.G."/>
            <person name="Baden-Tillson H."/>
            <person name="Barnstead M."/>
            <person name="Chin S.H."/>
            <person name="Dew I."/>
            <person name="Evans C.A."/>
            <person name="Ferriera S."/>
            <person name="Flanigan M."/>
            <person name="Fosler C."/>
            <person name="Glodek A."/>
            <person name="Gu Z."/>
            <person name="Holt R.A."/>
            <person name="Jennings D."/>
            <person name="Kraft C.L."/>
            <person name="Lu F."/>
            <person name="Nguyen T."/>
            <person name="Nusskern D.R."/>
            <person name="Pfannkoch C.M."/>
            <person name="Sitter C."/>
            <person name="Sutton G.G."/>
            <person name="Venter J.C."/>
            <person name="Wang Z."/>
            <person name="Woodage T."/>
            <person name="Zheng X.H."/>
            <person name="Zhong F."/>
        </authorList>
    </citation>
    <scope>NUCLEOTIDE SEQUENCE [LARGE SCALE GENOMIC DNA]</scope>
    <source>
        <strain>BN</strain>
        <strain evidence="2">Sprague-Dawley</strain>
    </source>
</reference>
<proteinExistence type="predicted"/>
<sequence>MSKSETIESKHLSKLQQLENVLYKCIETLTIQIITHNLFT</sequence>
<gene>
    <name evidence="1" type="ORF">rCG_47003</name>
</gene>
<evidence type="ECO:0000313" key="2">
    <source>
        <dbReference type="Proteomes" id="UP000234681"/>
    </source>
</evidence>
<dbReference type="EMBL" id="CH474018">
    <property type="protein sequence ID" value="EDL75922.1"/>
    <property type="molecule type" value="Genomic_DNA"/>
</dbReference>
<organism evidence="1 2">
    <name type="scientific">Rattus norvegicus</name>
    <name type="common">Rat</name>
    <dbReference type="NCBI Taxonomy" id="10116"/>
    <lineage>
        <taxon>Eukaryota</taxon>
        <taxon>Metazoa</taxon>
        <taxon>Chordata</taxon>
        <taxon>Craniata</taxon>
        <taxon>Vertebrata</taxon>
        <taxon>Euteleostomi</taxon>
        <taxon>Mammalia</taxon>
        <taxon>Eutheria</taxon>
        <taxon>Euarchontoglires</taxon>
        <taxon>Glires</taxon>
        <taxon>Rodentia</taxon>
        <taxon>Myomorpha</taxon>
        <taxon>Muroidea</taxon>
        <taxon>Muridae</taxon>
        <taxon>Murinae</taxon>
        <taxon>Rattus</taxon>
    </lineage>
</organism>
<protein>
    <submittedName>
        <fullName evidence="1">RCG47003</fullName>
    </submittedName>
</protein>